<name>A0A2W5Q2W1_9BACT</name>
<dbReference type="Pfam" id="PF03562">
    <property type="entry name" value="MltA"/>
    <property type="match status" value="1"/>
</dbReference>
<evidence type="ECO:0000313" key="9">
    <source>
        <dbReference type="Proteomes" id="UP000249417"/>
    </source>
</evidence>
<keyword evidence="6" id="KW-0732">Signal</keyword>
<comment type="caution">
    <text evidence="8">The sequence shown here is derived from an EMBL/GenBank/DDBJ whole genome shotgun (WGS) entry which is preliminary data.</text>
</comment>
<evidence type="ECO:0000259" key="7">
    <source>
        <dbReference type="SMART" id="SM00925"/>
    </source>
</evidence>
<dbReference type="SMART" id="SM00925">
    <property type="entry name" value="MltA"/>
    <property type="match status" value="1"/>
</dbReference>
<gene>
    <name evidence="8" type="ORF">DI551_00175</name>
</gene>
<protein>
    <recommendedName>
        <fullName evidence="2">peptidoglycan lytic exotransglycosylase</fullName>
        <ecNumber evidence="2">4.2.2.n1</ecNumber>
    </recommendedName>
    <alternativeName>
        <fullName evidence="5">Murein hydrolase A</fullName>
    </alternativeName>
</protein>
<keyword evidence="3" id="KW-0456">Lyase</keyword>
<keyword evidence="4" id="KW-0961">Cell wall biogenesis/degradation</keyword>
<dbReference type="SUPFAM" id="SSF50685">
    <property type="entry name" value="Barwin-like endoglucanases"/>
    <property type="match status" value="1"/>
</dbReference>
<feature type="chain" id="PRO_5015981264" description="peptidoglycan lytic exotransglycosylase" evidence="6">
    <location>
        <begin position="20"/>
        <end position="390"/>
    </location>
</feature>
<dbReference type="GO" id="GO:0004553">
    <property type="term" value="F:hydrolase activity, hydrolyzing O-glycosyl compounds"/>
    <property type="evidence" value="ECO:0007669"/>
    <property type="project" value="InterPro"/>
</dbReference>
<dbReference type="CDD" id="cd14668">
    <property type="entry name" value="mlta_B"/>
    <property type="match status" value="1"/>
</dbReference>
<feature type="domain" description="Lytic transglycosylase MltA" evidence="7">
    <location>
        <begin position="132"/>
        <end position="290"/>
    </location>
</feature>
<dbReference type="Gene3D" id="2.40.40.10">
    <property type="entry name" value="RlpA-like domain"/>
    <property type="match status" value="1"/>
</dbReference>
<dbReference type="InterPro" id="IPR036908">
    <property type="entry name" value="RlpA-like_sf"/>
</dbReference>
<evidence type="ECO:0000256" key="5">
    <source>
        <dbReference type="ARBA" id="ARBA00030918"/>
    </source>
</evidence>
<dbReference type="GO" id="GO:0019867">
    <property type="term" value="C:outer membrane"/>
    <property type="evidence" value="ECO:0007669"/>
    <property type="project" value="InterPro"/>
</dbReference>
<accession>A0A2W5Q2W1</accession>
<sequence>MKKILILCLVLITSGCAGTGTTTSGDDKAPLELKPASFSDLPGWGNDRLDGFVGAYRTSCARILKKSPSEKFSSNSAFGTYGEWQKPCRDIASVDAGSPAAVRSFLERNFKVMRATAAGNPEGLFTGYYESTLNGSRIKHGAFQYPLLGRPSDLVMVELGDFREELKGQRIAGRVLDGKLKPYESRAQIEAGKLPASQYRPIVYLDDPHDAFFVQVQGSGVVHMDDGSIMRVGYDGQNGHPYYAIGRELVKRGIYTKDEVSMDSIRAWLTQNPDKAEELMNTNPSFVFFKEQPNDGAGAGPQGGEGVALTTKRSLAIDRGKLPYGFPVYLDADYADETGAKLQRLMMAQDTGGAIRGAVRGDVFWGGGAMAEKMAGPMKAKGRYYFLLPK</sequence>
<dbReference type="Proteomes" id="UP000249417">
    <property type="component" value="Unassembled WGS sequence"/>
</dbReference>
<dbReference type="GO" id="GO:0009254">
    <property type="term" value="P:peptidoglycan turnover"/>
    <property type="evidence" value="ECO:0007669"/>
    <property type="project" value="InterPro"/>
</dbReference>
<dbReference type="AlphaFoldDB" id="A0A2W5Q2W1"/>
<dbReference type="Pfam" id="PF06725">
    <property type="entry name" value="3D"/>
    <property type="match status" value="1"/>
</dbReference>
<dbReference type="InterPro" id="IPR010611">
    <property type="entry name" value="3D_dom"/>
</dbReference>
<dbReference type="PIRSF" id="PIRSF019422">
    <property type="entry name" value="MltA"/>
    <property type="match status" value="1"/>
</dbReference>
<dbReference type="PANTHER" id="PTHR30124:SF0">
    <property type="entry name" value="MEMBRANE-BOUND LYTIC MUREIN TRANSGLYCOSYLASE A"/>
    <property type="match status" value="1"/>
</dbReference>
<dbReference type="Gene3D" id="2.40.240.50">
    <property type="entry name" value="Barwin-like endoglucanases"/>
    <property type="match status" value="1"/>
</dbReference>
<comment type="catalytic activity">
    <reaction evidence="1">
        <text>Exolytic cleavage of the (1-&gt;4)-beta-glycosidic linkage between N-acetylmuramic acid (MurNAc) and N-acetylglucosamine (GlcNAc) residues in peptidoglycan, from either the reducing or the non-reducing ends of the peptidoglycan chains, with concomitant formation of a 1,6-anhydrobond in the MurNAc residue.</text>
        <dbReference type="EC" id="4.2.2.n1"/>
    </reaction>
</comment>
<evidence type="ECO:0000256" key="6">
    <source>
        <dbReference type="SAM" id="SignalP"/>
    </source>
</evidence>
<dbReference type="EC" id="4.2.2.n1" evidence="2"/>
<evidence type="ECO:0000256" key="2">
    <source>
        <dbReference type="ARBA" id="ARBA00012587"/>
    </source>
</evidence>
<dbReference type="InterPro" id="IPR026044">
    <property type="entry name" value="MltA"/>
</dbReference>
<dbReference type="GO" id="GO:0009253">
    <property type="term" value="P:peptidoglycan catabolic process"/>
    <property type="evidence" value="ECO:0007669"/>
    <property type="project" value="TreeGrafter"/>
</dbReference>
<dbReference type="CDD" id="cd14485">
    <property type="entry name" value="mltA_like_LT_A"/>
    <property type="match status" value="1"/>
</dbReference>
<evidence type="ECO:0000256" key="3">
    <source>
        <dbReference type="ARBA" id="ARBA00023239"/>
    </source>
</evidence>
<evidence type="ECO:0000313" key="8">
    <source>
        <dbReference type="EMBL" id="PZQ49103.1"/>
    </source>
</evidence>
<proteinExistence type="predicted"/>
<dbReference type="EMBL" id="QFQB01000001">
    <property type="protein sequence ID" value="PZQ49103.1"/>
    <property type="molecule type" value="Genomic_DNA"/>
</dbReference>
<dbReference type="GO" id="GO:0008933">
    <property type="term" value="F:peptidoglycan lytic transglycosylase activity"/>
    <property type="evidence" value="ECO:0007669"/>
    <property type="project" value="TreeGrafter"/>
</dbReference>
<feature type="signal peptide" evidence="6">
    <location>
        <begin position="1"/>
        <end position="19"/>
    </location>
</feature>
<reference evidence="8 9" key="1">
    <citation type="submission" date="2017-08" db="EMBL/GenBank/DDBJ databases">
        <title>Infants hospitalized years apart are colonized by the same room-sourced microbial strains.</title>
        <authorList>
            <person name="Brooks B."/>
            <person name="Olm M.R."/>
            <person name="Firek B.A."/>
            <person name="Baker R."/>
            <person name="Thomas B.C."/>
            <person name="Morowitz M.J."/>
            <person name="Banfield J.F."/>
        </authorList>
    </citation>
    <scope>NUCLEOTIDE SEQUENCE [LARGE SCALE GENOMIC DNA]</scope>
    <source>
        <strain evidence="8">S2_005_002_R2_29</strain>
    </source>
</reference>
<organism evidence="8 9">
    <name type="scientific">Micavibrio aeruginosavorus</name>
    <dbReference type="NCBI Taxonomy" id="349221"/>
    <lineage>
        <taxon>Bacteria</taxon>
        <taxon>Pseudomonadati</taxon>
        <taxon>Bdellovibrionota</taxon>
        <taxon>Bdellovibrionia</taxon>
        <taxon>Bdellovibrionales</taxon>
        <taxon>Pseudobdellovibrionaceae</taxon>
        <taxon>Micavibrio</taxon>
    </lineage>
</organism>
<dbReference type="PANTHER" id="PTHR30124">
    <property type="entry name" value="MEMBRANE-BOUND LYTIC MUREIN TRANSGLYCOSYLASE A"/>
    <property type="match status" value="1"/>
</dbReference>
<dbReference type="InterPro" id="IPR005300">
    <property type="entry name" value="MltA_B"/>
</dbReference>
<evidence type="ECO:0000256" key="4">
    <source>
        <dbReference type="ARBA" id="ARBA00023316"/>
    </source>
</evidence>
<dbReference type="GO" id="GO:0071555">
    <property type="term" value="P:cell wall organization"/>
    <property type="evidence" value="ECO:0007669"/>
    <property type="project" value="UniProtKB-KW"/>
</dbReference>
<dbReference type="PROSITE" id="PS51257">
    <property type="entry name" value="PROKAR_LIPOPROTEIN"/>
    <property type="match status" value="1"/>
</dbReference>
<evidence type="ECO:0000256" key="1">
    <source>
        <dbReference type="ARBA" id="ARBA00001420"/>
    </source>
</evidence>